<evidence type="ECO:0000256" key="5">
    <source>
        <dbReference type="ARBA" id="ARBA00023136"/>
    </source>
</evidence>
<dbReference type="SUPFAM" id="SSF49464">
    <property type="entry name" value="Carboxypeptidase regulatory domain-like"/>
    <property type="match status" value="1"/>
</dbReference>
<dbReference type="Gene3D" id="2.60.40.1120">
    <property type="entry name" value="Carboxypeptidase-like, regulatory domain"/>
    <property type="match status" value="1"/>
</dbReference>
<dbReference type="InterPro" id="IPR039426">
    <property type="entry name" value="TonB-dep_rcpt-like"/>
</dbReference>
<dbReference type="EMBL" id="FOJG01000002">
    <property type="protein sequence ID" value="SEW52813.1"/>
    <property type="molecule type" value="Genomic_DNA"/>
</dbReference>
<dbReference type="InterPro" id="IPR037066">
    <property type="entry name" value="Plug_dom_sf"/>
</dbReference>
<dbReference type="OrthoDB" id="9768177at2"/>
<name>A0A1I0S9F6_9BACT</name>
<dbReference type="InterPro" id="IPR023997">
    <property type="entry name" value="TonB-dep_OMP_SusC/RagA_CS"/>
</dbReference>
<dbReference type="NCBIfam" id="TIGR04057">
    <property type="entry name" value="SusC_RagA_signa"/>
    <property type="match status" value="1"/>
</dbReference>
<keyword evidence="5 7" id="KW-0472">Membrane</keyword>
<gene>
    <name evidence="9" type="ORF">SAMN04488122_5137</name>
</gene>
<organism evidence="9 10">
    <name type="scientific">Chitinophaga arvensicola</name>
    <dbReference type="NCBI Taxonomy" id="29529"/>
    <lineage>
        <taxon>Bacteria</taxon>
        <taxon>Pseudomonadati</taxon>
        <taxon>Bacteroidota</taxon>
        <taxon>Chitinophagia</taxon>
        <taxon>Chitinophagales</taxon>
        <taxon>Chitinophagaceae</taxon>
        <taxon>Chitinophaga</taxon>
    </lineage>
</organism>
<protein>
    <submittedName>
        <fullName evidence="9">TonB-linked outer membrane protein, SusC/RagA family</fullName>
    </submittedName>
</protein>
<evidence type="ECO:0000256" key="4">
    <source>
        <dbReference type="ARBA" id="ARBA00022692"/>
    </source>
</evidence>
<comment type="similarity">
    <text evidence="7">Belongs to the TonB-dependent receptor family.</text>
</comment>
<evidence type="ECO:0000313" key="9">
    <source>
        <dbReference type="EMBL" id="SEW52813.1"/>
    </source>
</evidence>
<evidence type="ECO:0000256" key="2">
    <source>
        <dbReference type="ARBA" id="ARBA00022448"/>
    </source>
</evidence>
<sequence length="1188" mass="131120">MQKTAYGGLYFSALQGRRLPAQISKVMRLLPVFLITALVSVKAAVSAQSVTLSGKNLPLKKVFSVIEKQTGYVLFSNKELLSGAKPVSLAVTDVPLKKVLDLVLKDQQLDYVLQGKTIILSGKPVSAPVSGPSLQIAATVITGRVTDMEGNALPGVSIQVKETQKGIATGSDGSFSVAVSEGNTLRFSYVGYTSREITVTADMLKEGQPALSVRLSRAATKLDEVSVTVNTGYQSISRERMTGAYSSVQTKRLEGKLQPSLLTALEGQAAGVAITKEGKVEVRGRSTFLANGDPLVVIDGYPAPGGLETVNIDNVETITVLKDAVAASIYGARSSNGVIVITTKTPKRGKLQVGYKGSTGVTLRPQLSYLNKTNAADYVDAEVDYYNSDAANVGWDYESFTTYGRVTQLMVMKDQGLLSEDEVNAELNQLKKNNAQDQLERYLFRPASTQQHNISIAASSDKFSTNAAVRYIANQGNMKGNSNDRLILDLKNDWKPVNRVTIKMFSNINFNNSKVPLDANDMLDFTNLRIMKPYYNIVDPSGNPQAIPAVRPDLIDRYASYGGLKSMEYNPLYDLGLSTTRNQGFLARLGGSVAVDIVDGLSVEAGGSWTRGSGLLRSLRGANSLYVRSFYNAASSISSPGKHYLPEGAILNETRSQSEAYTLRAQANYGKTFNRVHRISVIAGSEVNKDLVDNNTAPSRMGYNDQAGTFATFNYLDFNSNAYKSDFLFPDGMNVVSNGSYSLRDNRFFSVYSNGSYEYDNRFILSGSARIDQGNLFGTNPKYRYKPNWSVGGTYKLGQEKLFHIPWIDQLNIRGSYGINGNISFTQGPFMLITPASYSAATGGIPYTISSLPDNNLRWERTIITNIGTDMRLMNGRLNVTLDYYNKESKDLLAPDFIDPTYGRFMVTRNAGSARNTGIELSLESDVVKTNKFGWNVFFNGSYNKSKVLQFNYDYPSPNFLTFSFSNTILGSNAGAVLRTGYPLDGVFSYQFAGLDNTGTPQYYSEAGKKIYGNDLTVKDMVYSGTARPKFILSLTNTFSYERFDLSFMMIAQIGGVFRRDTYNGDNFDHKDVSMRWRKPGDESSTIYPKLAAFNTDAWYFPYTEMMIERADFMKLRDLTLSYKLDNKLWGNTGLSGARIYFQGRNLWRLTANKVGIDPEAIEQTVNTPVRRALPMRPEFYVGFSVNL</sequence>
<dbReference type="InterPro" id="IPR008969">
    <property type="entry name" value="CarboxyPept-like_regulatory"/>
</dbReference>
<keyword evidence="3 7" id="KW-1134">Transmembrane beta strand</keyword>
<keyword evidence="10" id="KW-1185">Reference proteome</keyword>
<evidence type="ECO:0000259" key="8">
    <source>
        <dbReference type="SMART" id="SM00965"/>
    </source>
</evidence>
<dbReference type="Gene3D" id="2.170.130.10">
    <property type="entry name" value="TonB-dependent receptor, plug domain"/>
    <property type="match status" value="1"/>
</dbReference>
<evidence type="ECO:0000256" key="1">
    <source>
        <dbReference type="ARBA" id="ARBA00004571"/>
    </source>
</evidence>
<evidence type="ECO:0000256" key="7">
    <source>
        <dbReference type="PROSITE-ProRule" id="PRU01360"/>
    </source>
</evidence>
<dbReference type="InterPro" id="IPR036942">
    <property type="entry name" value="Beta-barrel_TonB_sf"/>
</dbReference>
<dbReference type="RefSeq" id="WP_089899696.1">
    <property type="nucleotide sequence ID" value="NZ_FOJG01000002.1"/>
</dbReference>
<proteinExistence type="inferred from homology"/>
<comment type="subcellular location">
    <subcellularLocation>
        <location evidence="1 7">Cell outer membrane</location>
        <topology evidence="1 7">Multi-pass membrane protein</topology>
    </subcellularLocation>
</comment>
<accession>A0A1I0S9F6</accession>
<keyword evidence="6 7" id="KW-0998">Cell outer membrane</keyword>
<dbReference type="Pfam" id="PF07660">
    <property type="entry name" value="STN"/>
    <property type="match status" value="1"/>
</dbReference>
<evidence type="ECO:0000256" key="3">
    <source>
        <dbReference type="ARBA" id="ARBA00022452"/>
    </source>
</evidence>
<dbReference type="InterPro" id="IPR012910">
    <property type="entry name" value="Plug_dom"/>
</dbReference>
<keyword evidence="4 7" id="KW-0812">Transmembrane</keyword>
<reference evidence="10" key="1">
    <citation type="submission" date="2016-10" db="EMBL/GenBank/DDBJ databases">
        <authorList>
            <person name="Varghese N."/>
            <person name="Submissions S."/>
        </authorList>
    </citation>
    <scope>NUCLEOTIDE SEQUENCE [LARGE SCALE GENOMIC DNA]</scope>
    <source>
        <strain evidence="10">DSM 3695</strain>
    </source>
</reference>
<evidence type="ECO:0000313" key="10">
    <source>
        <dbReference type="Proteomes" id="UP000199310"/>
    </source>
</evidence>
<dbReference type="GO" id="GO:0009279">
    <property type="term" value="C:cell outer membrane"/>
    <property type="evidence" value="ECO:0007669"/>
    <property type="project" value="UniProtKB-SubCell"/>
</dbReference>
<dbReference type="Pfam" id="PF07715">
    <property type="entry name" value="Plug"/>
    <property type="match status" value="1"/>
</dbReference>
<dbReference type="NCBIfam" id="TIGR04056">
    <property type="entry name" value="OMP_RagA_SusC"/>
    <property type="match status" value="1"/>
</dbReference>
<dbReference type="InterPro" id="IPR023996">
    <property type="entry name" value="TonB-dep_OMP_SusC/RagA"/>
</dbReference>
<dbReference type="Gene3D" id="2.40.170.20">
    <property type="entry name" value="TonB-dependent receptor, beta-barrel domain"/>
    <property type="match status" value="1"/>
</dbReference>
<dbReference type="AlphaFoldDB" id="A0A1I0S9F6"/>
<dbReference type="STRING" id="29529.SAMN04488122_5137"/>
<feature type="domain" description="Secretin/TonB short N-terminal" evidence="8">
    <location>
        <begin position="72"/>
        <end position="123"/>
    </location>
</feature>
<evidence type="ECO:0000256" key="6">
    <source>
        <dbReference type="ARBA" id="ARBA00023237"/>
    </source>
</evidence>
<dbReference type="Proteomes" id="UP000199310">
    <property type="component" value="Unassembled WGS sequence"/>
</dbReference>
<dbReference type="SUPFAM" id="SSF56935">
    <property type="entry name" value="Porins"/>
    <property type="match status" value="1"/>
</dbReference>
<keyword evidence="2 7" id="KW-0813">Transport</keyword>
<dbReference type="Pfam" id="PF13715">
    <property type="entry name" value="CarbopepD_reg_2"/>
    <property type="match status" value="1"/>
</dbReference>
<dbReference type="SMART" id="SM00965">
    <property type="entry name" value="STN"/>
    <property type="match status" value="1"/>
</dbReference>
<dbReference type="InterPro" id="IPR011662">
    <property type="entry name" value="Secretin/TonB_short_N"/>
</dbReference>
<dbReference type="PROSITE" id="PS52016">
    <property type="entry name" value="TONB_DEPENDENT_REC_3"/>
    <property type="match status" value="1"/>
</dbReference>